<name>A0ABN2SME7_9ACTN</name>
<evidence type="ECO:0000313" key="2">
    <source>
        <dbReference type="Proteomes" id="UP001501585"/>
    </source>
</evidence>
<keyword evidence="2" id="KW-1185">Reference proteome</keyword>
<dbReference type="EMBL" id="BAAAPC010000004">
    <property type="protein sequence ID" value="GAA1989259.1"/>
    <property type="molecule type" value="Genomic_DNA"/>
</dbReference>
<accession>A0ABN2SME7</accession>
<reference evidence="1 2" key="1">
    <citation type="journal article" date="2019" name="Int. J. Syst. Evol. Microbiol.">
        <title>The Global Catalogue of Microorganisms (GCM) 10K type strain sequencing project: providing services to taxonomists for standard genome sequencing and annotation.</title>
        <authorList>
            <consortium name="The Broad Institute Genomics Platform"/>
            <consortium name="The Broad Institute Genome Sequencing Center for Infectious Disease"/>
            <person name="Wu L."/>
            <person name="Ma J."/>
        </authorList>
    </citation>
    <scope>NUCLEOTIDE SEQUENCE [LARGE SCALE GENOMIC DNA]</scope>
    <source>
        <strain evidence="1 2">JCM 15313</strain>
    </source>
</reference>
<dbReference type="Pfam" id="PF11308">
    <property type="entry name" value="Glyco_hydro_129"/>
    <property type="match status" value="1"/>
</dbReference>
<protein>
    <submittedName>
        <fullName evidence="1">Uncharacterized protein</fullName>
    </submittedName>
</protein>
<proteinExistence type="predicted"/>
<evidence type="ECO:0000313" key="1">
    <source>
        <dbReference type="EMBL" id="GAA1989259.1"/>
    </source>
</evidence>
<gene>
    <name evidence="1" type="ORF">GCM10009799_13740</name>
</gene>
<sequence length="145" mass="15814">MFDPAYRVPLSQTVLHDAVISTDRWELPLYKLPHQARDRILLAMLYNTPVNLVLNDDELDSHGEQIAELQRFFHPLHEAAATEPMTGFDYLSGDNLVQRTEFGDGALTVTANFGDTAHPASGIPGGCVEASVNGGQPQRLCPGNG</sequence>
<dbReference type="Proteomes" id="UP001501585">
    <property type="component" value="Unassembled WGS sequence"/>
</dbReference>
<dbReference type="InterPro" id="IPR021459">
    <property type="entry name" value="GH101-related"/>
</dbReference>
<comment type="caution">
    <text evidence="1">The sequence shown here is derived from an EMBL/GenBank/DDBJ whole genome shotgun (WGS) entry which is preliminary data.</text>
</comment>
<organism evidence="1 2">
    <name type="scientific">Nocardiopsis rhodophaea</name>
    <dbReference type="NCBI Taxonomy" id="280238"/>
    <lineage>
        <taxon>Bacteria</taxon>
        <taxon>Bacillati</taxon>
        <taxon>Actinomycetota</taxon>
        <taxon>Actinomycetes</taxon>
        <taxon>Streptosporangiales</taxon>
        <taxon>Nocardiopsidaceae</taxon>
        <taxon>Nocardiopsis</taxon>
    </lineage>
</organism>